<dbReference type="PANTHER" id="PTHR21716:SF64">
    <property type="entry name" value="AI-2 TRANSPORT PROTEIN TQSA"/>
    <property type="match status" value="1"/>
</dbReference>
<evidence type="ECO:0000256" key="5">
    <source>
        <dbReference type="ARBA" id="ARBA00023136"/>
    </source>
</evidence>
<dbReference type="AlphaFoldDB" id="A0A399RJ03"/>
<feature type="transmembrane region" description="Helical" evidence="6">
    <location>
        <begin position="62"/>
        <end position="81"/>
    </location>
</feature>
<proteinExistence type="inferred from homology"/>
<keyword evidence="3 6" id="KW-0812">Transmembrane</keyword>
<dbReference type="InterPro" id="IPR002549">
    <property type="entry name" value="AI-2E-like"/>
</dbReference>
<dbReference type="PANTHER" id="PTHR21716">
    <property type="entry name" value="TRANSMEMBRANE PROTEIN"/>
    <property type="match status" value="1"/>
</dbReference>
<keyword evidence="5 6" id="KW-0472">Membrane</keyword>
<feature type="transmembrane region" description="Helical" evidence="6">
    <location>
        <begin position="221"/>
        <end position="247"/>
    </location>
</feature>
<accession>A0A399RJ03</accession>
<dbReference type="OrthoDB" id="9799225at2"/>
<protein>
    <submittedName>
        <fullName evidence="7">AI-2E family transporter</fullName>
    </submittedName>
</protein>
<dbReference type="Proteomes" id="UP000266385">
    <property type="component" value="Unassembled WGS sequence"/>
</dbReference>
<gene>
    <name evidence="7" type="ORF">D1223_04810</name>
</gene>
<dbReference type="GO" id="GO:0055085">
    <property type="term" value="P:transmembrane transport"/>
    <property type="evidence" value="ECO:0007669"/>
    <property type="project" value="TreeGrafter"/>
</dbReference>
<feature type="transmembrane region" description="Helical" evidence="6">
    <location>
        <begin position="32"/>
        <end position="50"/>
    </location>
</feature>
<evidence type="ECO:0000256" key="1">
    <source>
        <dbReference type="ARBA" id="ARBA00004141"/>
    </source>
</evidence>
<comment type="similarity">
    <text evidence="2">Belongs to the autoinducer-2 exporter (AI-2E) (TC 2.A.86) family.</text>
</comment>
<feature type="transmembrane region" description="Helical" evidence="6">
    <location>
        <begin position="267"/>
        <end position="284"/>
    </location>
</feature>
<feature type="transmembrane region" description="Helical" evidence="6">
    <location>
        <begin position="296"/>
        <end position="314"/>
    </location>
</feature>
<dbReference type="EMBL" id="QWFX01000006">
    <property type="protein sequence ID" value="RIJ29987.1"/>
    <property type="molecule type" value="Genomic_DNA"/>
</dbReference>
<dbReference type="RefSeq" id="WP_119375305.1">
    <property type="nucleotide sequence ID" value="NZ_QWFX01000006.1"/>
</dbReference>
<evidence type="ECO:0000313" key="8">
    <source>
        <dbReference type="Proteomes" id="UP000266385"/>
    </source>
</evidence>
<feature type="transmembrane region" description="Helical" evidence="6">
    <location>
        <begin position="6"/>
        <end position="25"/>
    </location>
</feature>
<keyword evidence="8" id="KW-1185">Reference proteome</keyword>
<sequence length="374" mass="40183">MSVRSGVVGIWIIATGVLIGVLYLGRSILAPFALAVFLFLIMEGFARIIVEQVKFVGRNIARAISILAVLVGFGLFVGLLAQGIAQFGGQASEYEQKINNLIADVYGLLQMDSAPTLTQIIFNESGQRFFATIANATGDLSGDLVVILIYVAFLFLAQSAWGPKLDRLFPVPEQRDQVREIGAAARRGIETYLWTQTVISALITFLTYFTLIALGVQNALFLSALIFVLNYIPTVGSIVAAFVPTLFALVQPELPAWLPAGGENASYIFAAIVFLGVSFWQFAIGNFVQPRIMGETLNLSALVVLLSLAIWGAIWGIPGMFLSAPLTVLMMILFAQSASTRWIAVLLSADGNPGGVISKPANDDLVITAETADT</sequence>
<evidence type="ECO:0000256" key="4">
    <source>
        <dbReference type="ARBA" id="ARBA00022989"/>
    </source>
</evidence>
<evidence type="ECO:0000256" key="2">
    <source>
        <dbReference type="ARBA" id="ARBA00009773"/>
    </source>
</evidence>
<dbReference type="GO" id="GO:0016020">
    <property type="term" value="C:membrane"/>
    <property type="evidence" value="ECO:0007669"/>
    <property type="project" value="UniProtKB-SubCell"/>
</dbReference>
<dbReference type="Pfam" id="PF01594">
    <property type="entry name" value="AI-2E_transport"/>
    <property type="match status" value="1"/>
</dbReference>
<comment type="subcellular location">
    <subcellularLocation>
        <location evidence="1">Membrane</location>
        <topology evidence="1">Multi-pass membrane protein</topology>
    </subcellularLocation>
</comment>
<evidence type="ECO:0000256" key="6">
    <source>
        <dbReference type="SAM" id="Phobius"/>
    </source>
</evidence>
<keyword evidence="4 6" id="KW-1133">Transmembrane helix</keyword>
<comment type="caution">
    <text evidence="7">The sequence shown here is derived from an EMBL/GenBank/DDBJ whole genome shotgun (WGS) entry which is preliminary data.</text>
</comment>
<organism evidence="7 8">
    <name type="scientific">Henriciella mobilis</name>
    <dbReference type="NCBI Taxonomy" id="2305467"/>
    <lineage>
        <taxon>Bacteria</taxon>
        <taxon>Pseudomonadati</taxon>
        <taxon>Pseudomonadota</taxon>
        <taxon>Alphaproteobacteria</taxon>
        <taxon>Hyphomonadales</taxon>
        <taxon>Hyphomonadaceae</taxon>
        <taxon>Henriciella</taxon>
    </lineage>
</organism>
<feature type="transmembrane region" description="Helical" evidence="6">
    <location>
        <begin position="193"/>
        <end position="214"/>
    </location>
</feature>
<reference evidence="7 8" key="1">
    <citation type="submission" date="2018-08" db="EMBL/GenBank/DDBJ databases">
        <title>Henriciella mobilis sp. nov., isolated from seawater.</title>
        <authorList>
            <person name="Cheng H."/>
            <person name="Wu Y.-H."/>
            <person name="Xu X.-W."/>
            <person name="Guo L.-L."/>
        </authorList>
    </citation>
    <scope>NUCLEOTIDE SEQUENCE [LARGE SCALE GENOMIC DNA]</scope>
    <source>
        <strain evidence="7 8">JN25</strain>
    </source>
</reference>
<evidence type="ECO:0000313" key="7">
    <source>
        <dbReference type="EMBL" id="RIJ29987.1"/>
    </source>
</evidence>
<evidence type="ECO:0000256" key="3">
    <source>
        <dbReference type="ARBA" id="ARBA00022692"/>
    </source>
</evidence>
<name>A0A399RJ03_9PROT</name>